<accession>A0AAV2P497</accession>
<dbReference type="EMBL" id="OZ034830">
    <property type="protein sequence ID" value="CAL1686819.1"/>
    <property type="molecule type" value="Genomic_DNA"/>
</dbReference>
<protein>
    <recommendedName>
        <fullName evidence="3">Secreted protein</fullName>
    </recommendedName>
</protein>
<evidence type="ECO:0000313" key="2">
    <source>
        <dbReference type="Proteomes" id="UP001497644"/>
    </source>
</evidence>
<gene>
    <name evidence="1" type="ORF">LPLAT_LOCUS12142</name>
</gene>
<evidence type="ECO:0000313" key="1">
    <source>
        <dbReference type="EMBL" id="CAL1686819.1"/>
    </source>
</evidence>
<keyword evidence="2" id="KW-1185">Reference proteome</keyword>
<sequence length="109" mass="11955">MLETLACVCVCLTIYIARKIDQAEENERDQPARVPYRRTPSAKLNASKACSFRDACAPCALSQPFPSSPTRRDFPLGHKCQLMGKYTSVCADSSWISALSPIYDSCSSG</sequence>
<reference evidence="1" key="1">
    <citation type="submission" date="2024-04" db="EMBL/GenBank/DDBJ databases">
        <authorList>
            <consortium name="Molecular Ecology Group"/>
        </authorList>
    </citation>
    <scope>NUCLEOTIDE SEQUENCE</scope>
</reference>
<organism evidence="1 2">
    <name type="scientific">Lasius platythorax</name>
    <dbReference type="NCBI Taxonomy" id="488582"/>
    <lineage>
        <taxon>Eukaryota</taxon>
        <taxon>Metazoa</taxon>
        <taxon>Ecdysozoa</taxon>
        <taxon>Arthropoda</taxon>
        <taxon>Hexapoda</taxon>
        <taxon>Insecta</taxon>
        <taxon>Pterygota</taxon>
        <taxon>Neoptera</taxon>
        <taxon>Endopterygota</taxon>
        <taxon>Hymenoptera</taxon>
        <taxon>Apocrita</taxon>
        <taxon>Aculeata</taxon>
        <taxon>Formicoidea</taxon>
        <taxon>Formicidae</taxon>
        <taxon>Formicinae</taxon>
        <taxon>Lasius</taxon>
        <taxon>Lasius</taxon>
    </lineage>
</organism>
<dbReference type="Proteomes" id="UP001497644">
    <property type="component" value="Chromosome 7"/>
</dbReference>
<name>A0AAV2P497_9HYME</name>
<proteinExistence type="predicted"/>
<dbReference type="AlphaFoldDB" id="A0AAV2P497"/>
<evidence type="ECO:0008006" key="3">
    <source>
        <dbReference type="Google" id="ProtNLM"/>
    </source>
</evidence>